<dbReference type="AlphaFoldDB" id="A0A1X2J2X3"/>
<protein>
    <submittedName>
        <fullName evidence="1">Uncharacterized protein</fullName>
    </submittedName>
</protein>
<dbReference type="EMBL" id="MCGE01000001">
    <property type="protein sequence ID" value="ORZ26141.1"/>
    <property type="molecule type" value="Genomic_DNA"/>
</dbReference>
<sequence>MSSPFIDAFRTAHSNATKEFDQFYDYVSQVMTPRRSQQQVLKNNTTNRLEANFVIF</sequence>
<organism evidence="1 2">
    <name type="scientific">Absidia repens</name>
    <dbReference type="NCBI Taxonomy" id="90262"/>
    <lineage>
        <taxon>Eukaryota</taxon>
        <taxon>Fungi</taxon>
        <taxon>Fungi incertae sedis</taxon>
        <taxon>Mucoromycota</taxon>
        <taxon>Mucoromycotina</taxon>
        <taxon>Mucoromycetes</taxon>
        <taxon>Mucorales</taxon>
        <taxon>Cunninghamellaceae</taxon>
        <taxon>Absidia</taxon>
    </lineage>
</organism>
<dbReference type="Proteomes" id="UP000193560">
    <property type="component" value="Unassembled WGS sequence"/>
</dbReference>
<evidence type="ECO:0000313" key="1">
    <source>
        <dbReference type="EMBL" id="ORZ26141.1"/>
    </source>
</evidence>
<reference evidence="1 2" key="1">
    <citation type="submission" date="2016-07" db="EMBL/GenBank/DDBJ databases">
        <title>Pervasive Adenine N6-methylation of Active Genes in Fungi.</title>
        <authorList>
            <consortium name="DOE Joint Genome Institute"/>
            <person name="Mondo S.J."/>
            <person name="Dannebaum R.O."/>
            <person name="Kuo R.C."/>
            <person name="Labutti K."/>
            <person name="Haridas S."/>
            <person name="Kuo A."/>
            <person name="Salamov A."/>
            <person name="Ahrendt S.R."/>
            <person name="Lipzen A."/>
            <person name="Sullivan W."/>
            <person name="Andreopoulos W.B."/>
            <person name="Clum A."/>
            <person name="Lindquist E."/>
            <person name="Daum C."/>
            <person name="Ramamoorthy G.K."/>
            <person name="Gryganskyi A."/>
            <person name="Culley D."/>
            <person name="Magnuson J.K."/>
            <person name="James T.Y."/>
            <person name="O'Malley M.A."/>
            <person name="Stajich J.E."/>
            <person name="Spatafora J.W."/>
            <person name="Visel A."/>
            <person name="Grigoriev I.V."/>
        </authorList>
    </citation>
    <scope>NUCLEOTIDE SEQUENCE [LARGE SCALE GENOMIC DNA]</scope>
    <source>
        <strain evidence="1 2">NRRL 1336</strain>
    </source>
</reference>
<comment type="caution">
    <text evidence="1">The sequence shown here is derived from an EMBL/GenBank/DDBJ whole genome shotgun (WGS) entry which is preliminary data.</text>
</comment>
<evidence type="ECO:0000313" key="2">
    <source>
        <dbReference type="Proteomes" id="UP000193560"/>
    </source>
</evidence>
<gene>
    <name evidence="1" type="ORF">BCR42DRAFT_401663</name>
</gene>
<accession>A0A1X2J2X3</accession>
<proteinExistence type="predicted"/>
<name>A0A1X2J2X3_9FUNG</name>
<keyword evidence="2" id="KW-1185">Reference proteome</keyword>